<gene>
    <name evidence="2" type="ORF">PIB30_062086</name>
</gene>
<feature type="compositionally biased region" description="Basic and acidic residues" evidence="1">
    <location>
        <begin position="67"/>
        <end position="77"/>
    </location>
</feature>
<evidence type="ECO:0000313" key="2">
    <source>
        <dbReference type="EMBL" id="MED6210217.1"/>
    </source>
</evidence>
<accession>A0ABU6YKE7</accession>
<feature type="compositionally biased region" description="Polar residues" evidence="1">
    <location>
        <begin position="81"/>
        <end position="100"/>
    </location>
</feature>
<keyword evidence="3" id="KW-1185">Reference proteome</keyword>
<protein>
    <submittedName>
        <fullName evidence="2">Uncharacterized protein</fullName>
    </submittedName>
</protein>
<sequence length="106" mass="12489">MLATTSWLRSQNRRARLWRDGKQTSNDRWKVVMERSRVAVKQRLTHYQCAMQVAMWEGGTTMQSRTHKAEMETEQARLRQRQNTEGLDRGTSMTAMNDGSRQSKER</sequence>
<dbReference type="Proteomes" id="UP001341840">
    <property type="component" value="Unassembled WGS sequence"/>
</dbReference>
<evidence type="ECO:0000256" key="1">
    <source>
        <dbReference type="SAM" id="MobiDB-lite"/>
    </source>
</evidence>
<proteinExistence type="predicted"/>
<organism evidence="2 3">
    <name type="scientific">Stylosanthes scabra</name>
    <dbReference type="NCBI Taxonomy" id="79078"/>
    <lineage>
        <taxon>Eukaryota</taxon>
        <taxon>Viridiplantae</taxon>
        <taxon>Streptophyta</taxon>
        <taxon>Embryophyta</taxon>
        <taxon>Tracheophyta</taxon>
        <taxon>Spermatophyta</taxon>
        <taxon>Magnoliopsida</taxon>
        <taxon>eudicotyledons</taxon>
        <taxon>Gunneridae</taxon>
        <taxon>Pentapetalae</taxon>
        <taxon>rosids</taxon>
        <taxon>fabids</taxon>
        <taxon>Fabales</taxon>
        <taxon>Fabaceae</taxon>
        <taxon>Papilionoideae</taxon>
        <taxon>50 kb inversion clade</taxon>
        <taxon>dalbergioids sensu lato</taxon>
        <taxon>Dalbergieae</taxon>
        <taxon>Pterocarpus clade</taxon>
        <taxon>Stylosanthes</taxon>
    </lineage>
</organism>
<name>A0ABU6YKE7_9FABA</name>
<evidence type="ECO:0000313" key="3">
    <source>
        <dbReference type="Proteomes" id="UP001341840"/>
    </source>
</evidence>
<dbReference type="EMBL" id="JASCZI010242227">
    <property type="protein sequence ID" value="MED6210217.1"/>
    <property type="molecule type" value="Genomic_DNA"/>
</dbReference>
<reference evidence="2 3" key="1">
    <citation type="journal article" date="2023" name="Plants (Basel)">
        <title>Bridging the Gap: Combining Genomics and Transcriptomics Approaches to Understand Stylosanthes scabra, an Orphan Legume from the Brazilian Caatinga.</title>
        <authorList>
            <person name="Ferreira-Neto J.R.C."/>
            <person name="da Silva M.D."/>
            <person name="Binneck E."/>
            <person name="de Melo N.F."/>
            <person name="da Silva R.H."/>
            <person name="de Melo A.L.T.M."/>
            <person name="Pandolfi V."/>
            <person name="Bustamante F.O."/>
            <person name="Brasileiro-Vidal A.C."/>
            <person name="Benko-Iseppon A.M."/>
        </authorList>
    </citation>
    <scope>NUCLEOTIDE SEQUENCE [LARGE SCALE GENOMIC DNA]</scope>
    <source>
        <tissue evidence="2">Leaves</tissue>
    </source>
</reference>
<comment type="caution">
    <text evidence="2">The sequence shown here is derived from an EMBL/GenBank/DDBJ whole genome shotgun (WGS) entry which is preliminary data.</text>
</comment>
<feature type="region of interest" description="Disordered" evidence="1">
    <location>
        <begin position="62"/>
        <end position="106"/>
    </location>
</feature>